<protein>
    <recommendedName>
        <fullName evidence="4">Band 7 domain-containing protein</fullName>
    </recommendedName>
</protein>
<evidence type="ECO:0000313" key="2">
    <source>
        <dbReference type="EMBL" id="KKU89772.1"/>
    </source>
</evidence>
<evidence type="ECO:0000313" key="3">
    <source>
        <dbReference type="Proteomes" id="UP000033882"/>
    </source>
</evidence>
<keyword evidence="1" id="KW-0472">Membrane</keyword>
<reference evidence="2 3" key="1">
    <citation type="journal article" date="2015" name="Nature">
        <title>rRNA introns, odd ribosomes, and small enigmatic genomes across a large radiation of phyla.</title>
        <authorList>
            <person name="Brown C.T."/>
            <person name="Hug L.A."/>
            <person name="Thomas B.C."/>
            <person name="Sharon I."/>
            <person name="Castelle C.J."/>
            <person name="Singh A."/>
            <person name="Wilkins M.J."/>
            <person name="Williams K.H."/>
            <person name="Banfield J.F."/>
        </authorList>
    </citation>
    <scope>NUCLEOTIDE SEQUENCE [LARGE SCALE GENOMIC DNA]</scope>
</reference>
<evidence type="ECO:0000256" key="1">
    <source>
        <dbReference type="SAM" id="Phobius"/>
    </source>
</evidence>
<keyword evidence="1" id="KW-1133">Transmembrane helix</keyword>
<comment type="caution">
    <text evidence="2">The sequence shown here is derived from an EMBL/GenBank/DDBJ whole genome shotgun (WGS) entry which is preliminary data.</text>
</comment>
<name>A0A0G1U6Q9_9BACT</name>
<dbReference type="Proteomes" id="UP000033882">
    <property type="component" value="Unassembled WGS sequence"/>
</dbReference>
<proteinExistence type="predicted"/>
<organism evidence="2 3">
    <name type="scientific">Candidatus Wolfebacteria bacterium GW2011_GWA2_47_9b</name>
    <dbReference type="NCBI Taxonomy" id="1619005"/>
    <lineage>
        <taxon>Bacteria</taxon>
        <taxon>Candidatus Wolfeibacteriota</taxon>
    </lineage>
</organism>
<keyword evidence="1" id="KW-0812">Transmembrane</keyword>
<dbReference type="AlphaFoldDB" id="A0A0G1U6Q9"/>
<evidence type="ECO:0008006" key="4">
    <source>
        <dbReference type="Google" id="ProtNLM"/>
    </source>
</evidence>
<accession>A0A0G1U6Q9</accession>
<sequence length="257" mass="28912">MTNKKWLRYSSTTKSNILTKGENIMPCIIWLVLCIFGAAICAIVYPYKDGTGAKAEFWATKKPRVKTCAKYMIFASFGTIFLSPVYYEFPGSDSTVVTFEGAKAIKHPFGAFCWEWSEYSNLPTGAINVSSGVTFLTENPKVRHLKYRVGSQISDPELFYRNKGRRIHSSEMDSNSGGADTRTFIHSSGYSVKNETQAIVASQLFEFNNRFSKQLAQLYNPLEANQQREFRSLIEPWLNAQLAKDGIAVVVGNFSIE</sequence>
<dbReference type="EMBL" id="LCPB01000009">
    <property type="protein sequence ID" value="KKU89772.1"/>
    <property type="molecule type" value="Genomic_DNA"/>
</dbReference>
<feature type="transmembrane region" description="Helical" evidence="1">
    <location>
        <begin position="28"/>
        <end position="47"/>
    </location>
</feature>
<gene>
    <name evidence="2" type="ORF">UY19_C0009G0021</name>
</gene>
<feature type="transmembrane region" description="Helical" evidence="1">
    <location>
        <begin position="68"/>
        <end position="87"/>
    </location>
</feature>